<feature type="transmembrane region" description="Helical" evidence="1">
    <location>
        <begin position="12"/>
        <end position="33"/>
    </location>
</feature>
<dbReference type="Gene3D" id="3.30.420.10">
    <property type="entry name" value="Ribonuclease H-like superfamily/Ribonuclease H"/>
    <property type="match status" value="1"/>
</dbReference>
<evidence type="ECO:0000313" key="3">
    <source>
        <dbReference type="EMBL" id="KAK9214850.1"/>
    </source>
</evidence>
<proteinExistence type="predicted"/>
<dbReference type="InterPro" id="IPR003165">
    <property type="entry name" value="Piwi"/>
</dbReference>
<comment type="caution">
    <text evidence="3">The sequence shown here is derived from an EMBL/GenBank/DDBJ whole genome shotgun (WGS) entry which is preliminary data.</text>
</comment>
<dbReference type="PANTHER" id="PTHR22891">
    <property type="entry name" value="EUKARYOTIC TRANSLATION INITIATION FACTOR 2C"/>
    <property type="match status" value="1"/>
</dbReference>
<dbReference type="Proteomes" id="UP001428341">
    <property type="component" value="Unassembled WGS sequence"/>
</dbReference>
<evidence type="ECO:0000259" key="2">
    <source>
        <dbReference type="Pfam" id="PF02171"/>
    </source>
</evidence>
<evidence type="ECO:0000256" key="1">
    <source>
        <dbReference type="SAM" id="Phobius"/>
    </source>
</evidence>
<dbReference type="AlphaFoldDB" id="A0AAP0MQ22"/>
<dbReference type="GO" id="GO:0003676">
    <property type="term" value="F:nucleic acid binding"/>
    <property type="evidence" value="ECO:0007669"/>
    <property type="project" value="InterPro"/>
</dbReference>
<dbReference type="SUPFAM" id="SSF53098">
    <property type="entry name" value="Ribonuclease H-like"/>
    <property type="match status" value="1"/>
</dbReference>
<keyword evidence="1" id="KW-0472">Membrane</keyword>
<dbReference type="EMBL" id="JBCGBO010000003">
    <property type="protein sequence ID" value="KAK9214850.1"/>
    <property type="molecule type" value="Genomic_DNA"/>
</dbReference>
<keyword evidence="1" id="KW-1133">Transmembrane helix</keyword>
<sequence length="157" mass="17827">MPVKIFKIIIFIHYPVSAIFLIKLAIGPALPFLPGDPTEKERKANCHKNSRAGMNGIDECVTYIRWTETAPAHSSSQPSHKTEPTSPCHRKLLTRCRFMGSPENVPPGTIIDKGVCHPRNNDFYLRAHAGLIETYRPAHYHFLHDEVPKKHHAKPYL</sequence>
<keyword evidence="4" id="KW-1185">Reference proteome</keyword>
<reference evidence="3 4" key="1">
    <citation type="submission" date="2024-05" db="EMBL/GenBank/DDBJ databases">
        <title>Haplotype-resolved chromosome-level genome assembly of Huyou (Citrus changshanensis).</title>
        <authorList>
            <person name="Miao C."/>
            <person name="Chen W."/>
            <person name="Wu Y."/>
            <person name="Wang L."/>
            <person name="Zhao S."/>
            <person name="Grierson D."/>
            <person name="Xu C."/>
            <person name="Chen K."/>
        </authorList>
    </citation>
    <scope>NUCLEOTIDE SEQUENCE [LARGE SCALE GENOMIC DNA]</scope>
    <source>
        <strain evidence="3">01-14</strain>
        <tissue evidence="3">Leaf</tissue>
    </source>
</reference>
<evidence type="ECO:0000313" key="4">
    <source>
        <dbReference type="Proteomes" id="UP001428341"/>
    </source>
</evidence>
<dbReference type="Pfam" id="PF02171">
    <property type="entry name" value="Piwi"/>
    <property type="match status" value="1"/>
</dbReference>
<organism evidence="3 4">
    <name type="scientific">Citrus x changshan-huyou</name>
    <dbReference type="NCBI Taxonomy" id="2935761"/>
    <lineage>
        <taxon>Eukaryota</taxon>
        <taxon>Viridiplantae</taxon>
        <taxon>Streptophyta</taxon>
        <taxon>Embryophyta</taxon>
        <taxon>Tracheophyta</taxon>
        <taxon>Spermatophyta</taxon>
        <taxon>Magnoliopsida</taxon>
        <taxon>eudicotyledons</taxon>
        <taxon>Gunneridae</taxon>
        <taxon>Pentapetalae</taxon>
        <taxon>rosids</taxon>
        <taxon>malvids</taxon>
        <taxon>Sapindales</taxon>
        <taxon>Rutaceae</taxon>
        <taxon>Aurantioideae</taxon>
        <taxon>Citrus</taxon>
    </lineage>
</organism>
<protein>
    <recommendedName>
        <fullName evidence="2">Piwi domain-containing protein</fullName>
    </recommendedName>
</protein>
<name>A0AAP0MQ22_9ROSI</name>
<accession>A0AAP0MQ22</accession>
<dbReference type="InterPro" id="IPR012337">
    <property type="entry name" value="RNaseH-like_sf"/>
</dbReference>
<keyword evidence="1" id="KW-0812">Transmembrane</keyword>
<gene>
    <name evidence="3" type="ORF">WN944_006850</name>
</gene>
<dbReference type="InterPro" id="IPR036397">
    <property type="entry name" value="RNaseH_sf"/>
</dbReference>
<feature type="domain" description="Piwi" evidence="2">
    <location>
        <begin position="102"/>
        <end position="147"/>
    </location>
</feature>